<reference evidence="3 4" key="1">
    <citation type="submission" date="2016-10" db="EMBL/GenBank/DDBJ databases">
        <authorList>
            <person name="de Groot N.N."/>
        </authorList>
    </citation>
    <scope>NUCLEOTIDE SEQUENCE [LARGE SCALE GENOMIC DNA]</scope>
    <source>
        <strain evidence="3 4">IBRC-M10418</strain>
    </source>
</reference>
<organism evidence="3 4">
    <name type="scientific">Halopenitus malekzadehii</name>
    <dbReference type="NCBI Taxonomy" id="1267564"/>
    <lineage>
        <taxon>Archaea</taxon>
        <taxon>Methanobacteriati</taxon>
        <taxon>Methanobacteriota</taxon>
        <taxon>Stenosarchaea group</taxon>
        <taxon>Halobacteria</taxon>
        <taxon>Halobacteriales</taxon>
        <taxon>Haloferacaceae</taxon>
        <taxon>Halopenitus</taxon>
    </lineage>
</organism>
<evidence type="ECO:0000259" key="2">
    <source>
        <dbReference type="Pfam" id="PF04909"/>
    </source>
</evidence>
<protein>
    <submittedName>
        <fullName evidence="3">Predicted metal-dependent hydrolase, TIM-barrel fold</fullName>
    </submittedName>
</protein>
<evidence type="ECO:0000313" key="3">
    <source>
        <dbReference type="EMBL" id="SEH65685.1"/>
    </source>
</evidence>
<keyword evidence="1" id="KW-0456">Lyase</keyword>
<dbReference type="GO" id="GO:0005737">
    <property type="term" value="C:cytoplasm"/>
    <property type="evidence" value="ECO:0007669"/>
    <property type="project" value="TreeGrafter"/>
</dbReference>
<dbReference type="Gene3D" id="3.20.20.140">
    <property type="entry name" value="Metal-dependent hydrolases"/>
    <property type="match status" value="1"/>
</dbReference>
<accession>A0A1H6JT52</accession>
<dbReference type="InterPro" id="IPR032466">
    <property type="entry name" value="Metal_Hydrolase"/>
</dbReference>
<proteinExistence type="predicted"/>
<dbReference type="SUPFAM" id="SSF51556">
    <property type="entry name" value="Metallo-dependent hydrolases"/>
    <property type="match status" value="1"/>
</dbReference>
<feature type="domain" description="Amidohydrolase-related" evidence="2">
    <location>
        <begin position="5"/>
        <end position="318"/>
    </location>
</feature>
<keyword evidence="4" id="KW-1185">Reference proteome</keyword>
<keyword evidence="3" id="KW-0378">Hydrolase</keyword>
<dbReference type="EMBL" id="FNWU01000022">
    <property type="protein sequence ID" value="SEH65685.1"/>
    <property type="molecule type" value="Genomic_DNA"/>
</dbReference>
<dbReference type="InterPro" id="IPR032465">
    <property type="entry name" value="ACMSD"/>
</dbReference>
<dbReference type="PANTHER" id="PTHR21240:SF28">
    <property type="entry name" value="ISO-OROTATE DECARBOXYLASE (EUROFUNG)"/>
    <property type="match status" value="1"/>
</dbReference>
<dbReference type="AlphaFoldDB" id="A0A1H6JT52"/>
<dbReference type="RefSeq" id="WP_092817916.1">
    <property type="nucleotide sequence ID" value="NZ_FNWU01000022.1"/>
</dbReference>
<dbReference type="Pfam" id="PF04909">
    <property type="entry name" value="Amidohydro_2"/>
    <property type="match status" value="1"/>
</dbReference>
<gene>
    <name evidence="3" type="ORF">SAMN05192561_12223</name>
</gene>
<dbReference type="GO" id="GO:0016787">
    <property type="term" value="F:hydrolase activity"/>
    <property type="evidence" value="ECO:0007669"/>
    <property type="project" value="UniProtKB-KW"/>
</dbReference>
<dbReference type="InterPro" id="IPR006680">
    <property type="entry name" value="Amidohydro-rel"/>
</dbReference>
<dbReference type="STRING" id="1267564.SAMN05192561_12223"/>
<sequence length="324" mass="37576">MVERIDAFAHVLPKPFIDEMLEVHPTEELEAVSDTPRFWDMDIRFADLDEYGIDRQVITLARPPIWRGIDRDDALEMTRVANDEVKKMADEHPDRLIPVATLPYLDGKFVDEFERCIDDLDMAGVQIFSNVDGQPIDAEPFRPFYDAVESKDVPIWLHPQLHEWHEWDSEYMLHKILGWPFDTSLALARLVFGGVMDDHPDLKLIPHHMGSMIPHFVNRLDLFHQMQVEHRDVYPYPVNELEGTVEETFSRFYGDSCRCGASDVLEDGLEFFGEDKFVFATDYPFGPDEGRGFLREEVQGIEDMDIDEDARRKVFGENLKSLLA</sequence>
<evidence type="ECO:0000313" key="4">
    <source>
        <dbReference type="Proteomes" id="UP000199215"/>
    </source>
</evidence>
<dbReference type="Proteomes" id="UP000199215">
    <property type="component" value="Unassembled WGS sequence"/>
</dbReference>
<dbReference type="PANTHER" id="PTHR21240">
    <property type="entry name" value="2-AMINO-3-CARBOXYLMUCONATE-6-SEMIALDEHYDE DECARBOXYLASE"/>
    <property type="match status" value="1"/>
</dbReference>
<evidence type="ECO:0000256" key="1">
    <source>
        <dbReference type="ARBA" id="ARBA00023239"/>
    </source>
</evidence>
<dbReference type="OrthoDB" id="34429at2157"/>
<name>A0A1H6JT52_9EURY</name>
<dbReference type="GO" id="GO:0019748">
    <property type="term" value="P:secondary metabolic process"/>
    <property type="evidence" value="ECO:0007669"/>
    <property type="project" value="TreeGrafter"/>
</dbReference>
<dbReference type="GO" id="GO:0016831">
    <property type="term" value="F:carboxy-lyase activity"/>
    <property type="evidence" value="ECO:0007669"/>
    <property type="project" value="InterPro"/>
</dbReference>